<feature type="domain" description="G-protein coupled receptors family 1 profile" evidence="11">
    <location>
        <begin position="59"/>
        <end position="310"/>
    </location>
</feature>
<dbReference type="InterPro" id="IPR047143">
    <property type="entry name" value="GPER1-like"/>
</dbReference>
<feature type="transmembrane region" description="Helical" evidence="10">
    <location>
        <begin position="80"/>
        <end position="100"/>
    </location>
</feature>
<keyword evidence="7" id="KW-0675">Receptor</keyword>
<feature type="region of interest" description="Disordered" evidence="9">
    <location>
        <begin position="347"/>
        <end position="367"/>
    </location>
</feature>
<dbReference type="GeneTree" id="ENSGT01130000278323"/>
<protein>
    <submittedName>
        <fullName evidence="12">Atypical chemokine receptor 3</fullName>
    </submittedName>
</protein>
<sequence length="367" mass="39627">MSLGGTDLSELLVLWEELNRTSNQSQVELVVCSGAVGHAALLHVLSVFYIFIFLAGLASNVLMIWVSLRRGGARSESRPYLLNLAAADLCVVLTLPFWVASLLQGGLWPFGAALCKATHLMFGAGLLSSILFLACLGVDAYLSVTLLAGAPSGRRRKLMRRLSCALLWLLALAASIPEAYFLQAVRSPHRGGAVCRPVFPSENPRDGMVGVQVSFLVLGFVVPAPIITGSYLLLAAGLPPGSDQTRRLIRSYVVALAACWLPFHTVLLLDTLALLDALSFSCRLESFLLAALPLTQCCSLLHCVLNPVLYCFLHRSRRHDLMEAFVFQYSTRTGLVRLMDASQASDASADQNRPVRSALQDGAGADL</sequence>
<keyword evidence="2" id="KW-1003">Cell membrane</keyword>
<reference evidence="12" key="1">
    <citation type="submission" date="2025-08" db="UniProtKB">
        <authorList>
            <consortium name="Ensembl"/>
        </authorList>
    </citation>
    <scope>IDENTIFICATION</scope>
</reference>
<evidence type="ECO:0000256" key="10">
    <source>
        <dbReference type="SAM" id="Phobius"/>
    </source>
</evidence>
<name>A0A3Q2DCC3_CYPVA</name>
<keyword evidence="13" id="KW-1185">Reference proteome</keyword>
<dbReference type="PANTHER" id="PTHR24226">
    <property type="entry name" value="G-PROTEIN COUPLED RECEPTOR 182 AND ESTROGEN RECEPTOR 1"/>
    <property type="match status" value="1"/>
</dbReference>
<evidence type="ECO:0000313" key="12">
    <source>
        <dbReference type="Ensembl" id="ENSCVAP00000016696.1"/>
    </source>
</evidence>
<keyword evidence="3 10" id="KW-0812">Transmembrane</keyword>
<dbReference type="PANTHER" id="PTHR24226:SF5">
    <property type="entry name" value="CHEMOKINE (C-X-C MOTIF) RECEPTOR 7"/>
    <property type="match status" value="1"/>
</dbReference>
<dbReference type="GO" id="GO:0001570">
    <property type="term" value="P:vasculogenesis"/>
    <property type="evidence" value="ECO:0007669"/>
    <property type="project" value="Ensembl"/>
</dbReference>
<dbReference type="STRING" id="28743.ENSCVAP00000016696"/>
<dbReference type="Pfam" id="PF00001">
    <property type="entry name" value="7tm_1"/>
    <property type="match status" value="1"/>
</dbReference>
<feature type="transmembrane region" description="Helical" evidence="10">
    <location>
        <begin position="213"/>
        <end position="236"/>
    </location>
</feature>
<dbReference type="RefSeq" id="XP_015256893.1">
    <property type="nucleotide sequence ID" value="XM_015401407.1"/>
</dbReference>
<reference evidence="12" key="2">
    <citation type="submission" date="2025-09" db="UniProtKB">
        <authorList>
            <consortium name="Ensembl"/>
        </authorList>
    </citation>
    <scope>IDENTIFICATION</scope>
</reference>
<dbReference type="OMA" id="CRPVYPP"/>
<dbReference type="Proteomes" id="UP000265020">
    <property type="component" value="Unassembled WGS sequence"/>
</dbReference>
<keyword evidence="8" id="KW-0807">Transducer</keyword>
<proteinExistence type="predicted"/>
<evidence type="ECO:0000256" key="8">
    <source>
        <dbReference type="ARBA" id="ARBA00023224"/>
    </source>
</evidence>
<dbReference type="InterPro" id="IPR017452">
    <property type="entry name" value="GPCR_Rhodpsn_7TM"/>
</dbReference>
<evidence type="ECO:0000256" key="4">
    <source>
        <dbReference type="ARBA" id="ARBA00022989"/>
    </source>
</evidence>
<dbReference type="GO" id="GO:0015026">
    <property type="term" value="F:coreceptor activity"/>
    <property type="evidence" value="ECO:0007669"/>
    <property type="project" value="InterPro"/>
</dbReference>
<evidence type="ECO:0000259" key="11">
    <source>
        <dbReference type="PROSITE" id="PS50262"/>
    </source>
</evidence>
<dbReference type="OrthoDB" id="5963140at2759"/>
<dbReference type="PROSITE" id="PS50262">
    <property type="entry name" value="G_PROTEIN_RECEP_F1_2"/>
    <property type="match status" value="1"/>
</dbReference>
<evidence type="ECO:0000256" key="6">
    <source>
        <dbReference type="ARBA" id="ARBA00023136"/>
    </source>
</evidence>
<dbReference type="GO" id="GO:0008354">
    <property type="term" value="P:germ cell migration"/>
    <property type="evidence" value="ECO:0007669"/>
    <property type="project" value="Ensembl"/>
</dbReference>
<keyword evidence="4 10" id="KW-1133">Transmembrane helix</keyword>
<evidence type="ECO:0000256" key="1">
    <source>
        <dbReference type="ARBA" id="ARBA00004651"/>
    </source>
</evidence>
<keyword evidence="5" id="KW-0297">G-protein coupled receptor</keyword>
<feature type="transmembrane region" description="Helical" evidence="10">
    <location>
        <begin position="287"/>
        <end position="313"/>
    </location>
</feature>
<dbReference type="KEGG" id="cvg:107102199"/>
<dbReference type="GeneID" id="107102199"/>
<feature type="transmembrane region" description="Helical" evidence="10">
    <location>
        <begin position="248"/>
        <end position="267"/>
    </location>
</feature>
<dbReference type="AlphaFoldDB" id="A0A3Q2DCC3"/>
<dbReference type="InterPro" id="IPR001416">
    <property type="entry name" value="ACKR3"/>
</dbReference>
<dbReference type="PRINTS" id="PR00646">
    <property type="entry name" value="RDC1ORPHANR"/>
</dbReference>
<keyword evidence="6 10" id="KW-0472">Membrane</keyword>
<dbReference type="SUPFAM" id="SSF81321">
    <property type="entry name" value="Family A G protein-coupled receptor-like"/>
    <property type="match status" value="1"/>
</dbReference>
<evidence type="ECO:0000256" key="2">
    <source>
        <dbReference type="ARBA" id="ARBA00022475"/>
    </source>
</evidence>
<dbReference type="GO" id="GO:0019956">
    <property type="term" value="F:chemokine binding"/>
    <property type="evidence" value="ECO:0007669"/>
    <property type="project" value="Ensembl"/>
</dbReference>
<dbReference type="GO" id="GO:0004930">
    <property type="term" value="F:G protein-coupled receptor activity"/>
    <property type="evidence" value="ECO:0007669"/>
    <property type="project" value="UniProtKB-KW"/>
</dbReference>
<evidence type="ECO:0000256" key="9">
    <source>
        <dbReference type="SAM" id="MobiDB-lite"/>
    </source>
</evidence>
<comment type="subcellular location">
    <subcellularLocation>
        <location evidence="1">Cell membrane</location>
        <topology evidence="1">Multi-pass membrane protein</topology>
    </subcellularLocation>
</comment>
<evidence type="ECO:0000256" key="7">
    <source>
        <dbReference type="ARBA" id="ARBA00023170"/>
    </source>
</evidence>
<organism evidence="12 13">
    <name type="scientific">Cyprinodon variegatus</name>
    <name type="common">Sheepshead minnow</name>
    <dbReference type="NCBI Taxonomy" id="28743"/>
    <lineage>
        <taxon>Eukaryota</taxon>
        <taxon>Metazoa</taxon>
        <taxon>Chordata</taxon>
        <taxon>Craniata</taxon>
        <taxon>Vertebrata</taxon>
        <taxon>Euteleostomi</taxon>
        <taxon>Actinopterygii</taxon>
        <taxon>Neopterygii</taxon>
        <taxon>Teleostei</taxon>
        <taxon>Neoteleostei</taxon>
        <taxon>Acanthomorphata</taxon>
        <taxon>Ovalentaria</taxon>
        <taxon>Atherinomorphae</taxon>
        <taxon>Cyprinodontiformes</taxon>
        <taxon>Cyprinodontidae</taxon>
        <taxon>Cyprinodon</taxon>
    </lineage>
</organism>
<dbReference type="GO" id="GO:0005886">
    <property type="term" value="C:plasma membrane"/>
    <property type="evidence" value="ECO:0007669"/>
    <property type="project" value="UniProtKB-SubCell"/>
</dbReference>
<evidence type="ECO:0000256" key="3">
    <source>
        <dbReference type="ARBA" id="ARBA00022692"/>
    </source>
</evidence>
<accession>A0A3Q2DCC3</accession>
<dbReference type="GO" id="GO:0006935">
    <property type="term" value="P:chemotaxis"/>
    <property type="evidence" value="ECO:0007669"/>
    <property type="project" value="Ensembl"/>
</dbReference>
<feature type="transmembrane region" description="Helical" evidence="10">
    <location>
        <begin position="120"/>
        <end position="150"/>
    </location>
</feature>
<dbReference type="GO" id="GO:0001525">
    <property type="term" value="P:angiogenesis"/>
    <property type="evidence" value="ECO:0007669"/>
    <property type="project" value="Ensembl"/>
</dbReference>
<dbReference type="GO" id="GO:0021730">
    <property type="term" value="P:trigeminal sensory nucleus development"/>
    <property type="evidence" value="ECO:0007669"/>
    <property type="project" value="Ensembl"/>
</dbReference>
<feature type="transmembrane region" description="Helical" evidence="10">
    <location>
        <begin position="47"/>
        <end position="68"/>
    </location>
</feature>
<dbReference type="GO" id="GO:0048920">
    <property type="term" value="P:posterior lateral line neuromast primordium migration"/>
    <property type="evidence" value="ECO:0007669"/>
    <property type="project" value="Ensembl"/>
</dbReference>
<feature type="transmembrane region" description="Helical" evidence="10">
    <location>
        <begin position="162"/>
        <end position="182"/>
    </location>
</feature>
<dbReference type="Ensembl" id="ENSCVAT00000032014.1">
    <property type="protein sequence ID" value="ENSCVAP00000016696.1"/>
    <property type="gene ID" value="ENSCVAG00000019676.1"/>
</dbReference>
<dbReference type="PRINTS" id="PR00237">
    <property type="entry name" value="GPCRRHODOPSN"/>
</dbReference>
<dbReference type="InterPro" id="IPR000276">
    <property type="entry name" value="GPCR_Rhodpsn"/>
</dbReference>
<evidence type="ECO:0000256" key="5">
    <source>
        <dbReference type="ARBA" id="ARBA00023040"/>
    </source>
</evidence>
<dbReference type="GO" id="GO:0001764">
    <property type="term" value="P:neuron migration"/>
    <property type="evidence" value="ECO:0007669"/>
    <property type="project" value="Ensembl"/>
</dbReference>
<dbReference type="Gene3D" id="1.20.1070.10">
    <property type="entry name" value="Rhodopsin 7-helix transmembrane proteins"/>
    <property type="match status" value="1"/>
</dbReference>
<evidence type="ECO:0000313" key="13">
    <source>
        <dbReference type="Proteomes" id="UP000265020"/>
    </source>
</evidence>